<proteinExistence type="predicted"/>
<dbReference type="PANTHER" id="PTHR46601:SF1">
    <property type="entry name" value="ADF-H DOMAIN-CONTAINING PROTEIN"/>
    <property type="match status" value="1"/>
</dbReference>
<name>A0A8T0GCJ5_CERPU</name>
<reference evidence="2 3" key="1">
    <citation type="submission" date="2020-06" db="EMBL/GenBank/DDBJ databases">
        <title>WGS assembly of Ceratodon purpureus strain R40.</title>
        <authorList>
            <person name="Carey S.B."/>
            <person name="Jenkins J."/>
            <person name="Shu S."/>
            <person name="Lovell J.T."/>
            <person name="Sreedasyam A."/>
            <person name="Maumus F."/>
            <person name="Tiley G.P."/>
            <person name="Fernandez-Pozo N."/>
            <person name="Barry K."/>
            <person name="Chen C."/>
            <person name="Wang M."/>
            <person name="Lipzen A."/>
            <person name="Daum C."/>
            <person name="Saski C.A."/>
            <person name="Payton A.C."/>
            <person name="Mcbreen J.C."/>
            <person name="Conrad R.E."/>
            <person name="Kollar L.M."/>
            <person name="Olsson S."/>
            <person name="Huttunen S."/>
            <person name="Landis J.B."/>
            <person name="Wickett N.J."/>
            <person name="Johnson M.G."/>
            <person name="Rensing S.A."/>
            <person name="Grimwood J."/>
            <person name="Schmutz J."/>
            <person name="Mcdaniel S.F."/>
        </authorList>
    </citation>
    <scope>NUCLEOTIDE SEQUENCE [LARGE SCALE GENOMIC DNA]</scope>
    <source>
        <strain evidence="2 3">R40</strain>
    </source>
</reference>
<dbReference type="Proteomes" id="UP000822688">
    <property type="component" value="Chromosome 11"/>
</dbReference>
<gene>
    <name evidence="2" type="ORF">KC19_11G036500</name>
</gene>
<dbReference type="EMBL" id="CM026432">
    <property type="protein sequence ID" value="KAG0556227.1"/>
    <property type="molecule type" value="Genomic_DNA"/>
</dbReference>
<comment type="caution">
    <text evidence="2">The sequence shown here is derived from an EMBL/GenBank/DDBJ whole genome shotgun (WGS) entry which is preliminary data.</text>
</comment>
<protein>
    <submittedName>
        <fullName evidence="2">Uncharacterized protein</fullName>
    </submittedName>
</protein>
<organism evidence="2 3">
    <name type="scientific">Ceratodon purpureus</name>
    <name type="common">Fire moss</name>
    <name type="synonym">Dicranum purpureum</name>
    <dbReference type="NCBI Taxonomy" id="3225"/>
    <lineage>
        <taxon>Eukaryota</taxon>
        <taxon>Viridiplantae</taxon>
        <taxon>Streptophyta</taxon>
        <taxon>Embryophyta</taxon>
        <taxon>Bryophyta</taxon>
        <taxon>Bryophytina</taxon>
        <taxon>Bryopsida</taxon>
        <taxon>Dicranidae</taxon>
        <taxon>Pseudoditrichales</taxon>
        <taxon>Ditrichaceae</taxon>
        <taxon>Ceratodon</taxon>
    </lineage>
</organism>
<sequence>MRAAATCVGMNKKTIRRAIQRRALLNQSSDGEVWARLYRRKRKDAFDQCIVDQVVAWWTDETRVSPCKKDVRVKRVAFKTKITHATHWLEESELDFYTRFRAANRDLSLSYTVFKRLKPFYVKRLTDFNSCCCKYHQEMQEITLGFQNMRTNKVHIEAGESGCTCGCASICTNFGESTMGEGPVTCQVSRHRYKRSSELWEQSLCPRLQGSEWHAKSCLKGECSECGFRLIPLCEREVDPENKSTMTWRCFEMVSAGSKTKKGDPKQVIRLEYKVTIPREFLLYAEPKIKQFVWHQFVARWQDTKFKQSVQDLKPGEVLSLIDFAENYSYKGQSEIQSQHWFSFQCTILVHITYRINDSHNPEDPQSKRLSTEYHYYISDDRVHDSLFVQHCLMLHWSALVAAGKIPSRHIVWSDGCASQFKGAKAFFFVAKYPSLTVSDNLPTGCKLDWNYWGTGHGKGPHDGAGACVKRALQKEQLKEDSVKLHNATDVVSFLRVEMNLPHAAYPNAKQHVVRHFHLIGLSEVPRDKPLACQTVPGSRSLHSIRSVSHTNNVLLECRDFCCFCSACGRGESGVCANAAHVRPWELVTLQPLSSDDAVQESEDPDPSWIVETGDNILAAECQVGDHFAIVADPNNLDEPGEEFYVLQCTKSMYVHRGPSTRDAWNTVIDDGDEVLEGYYYRHRGRRPNSFVFLREAGVARVYSHLVCATKFTMTQAPHRQKGNETVFQLSDSTLEHIEEVLMRRREHEDLATEEDEEHDDVDSSDDSESDFDE</sequence>
<evidence type="ECO:0000313" key="3">
    <source>
        <dbReference type="Proteomes" id="UP000822688"/>
    </source>
</evidence>
<keyword evidence="3" id="KW-1185">Reference proteome</keyword>
<feature type="region of interest" description="Disordered" evidence="1">
    <location>
        <begin position="745"/>
        <end position="774"/>
    </location>
</feature>
<dbReference type="PANTHER" id="PTHR46601">
    <property type="entry name" value="ULP_PROTEASE DOMAIN-CONTAINING PROTEIN"/>
    <property type="match status" value="1"/>
</dbReference>
<feature type="compositionally biased region" description="Acidic residues" evidence="1">
    <location>
        <begin position="752"/>
        <end position="774"/>
    </location>
</feature>
<dbReference type="AlphaFoldDB" id="A0A8T0GCJ5"/>
<evidence type="ECO:0000313" key="2">
    <source>
        <dbReference type="EMBL" id="KAG0556227.1"/>
    </source>
</evidence>
<accession>A0A8T0GCJ5</accession>
<evidence type="ECO:0000256" key="1">
    <source>
        <dbReference type="SAM" id="MobiDB-lite"/>
    </source>
</evidence>